<dbReference type="AlphaFoldDB" id="A0A238ZG72"/>
<feature type="region of interest" description="Disordered" evidence="1">
    <location>
        <begin position="1"/>
        <end position="42"/>
    </location>
</feature>
<proteinExistence type="predicted"/>
<keyword evidence="3" id="KW-1185">Reference proteome</keyword>
<dbReference type="Proteomes" id="UP000198280">
    <property type="component" value="Unassembled WGS sequence"/>
</dbReference>
<protein>
    <submittedName>
        <fullName evidence="2">Uncharacterized protein</fullName>
    </submittedName>
</protein>
<gene>
    <name evidence="2" type="ORF">SAMN05216252_101213</name>
</gene>
<dbReference type="EMBL" id="FZOF01000001">
    <property type="protein sequence ID" value="SNR81713.1"/>
    <property type="molecule type" value="Genomic_DNA"/>
</dbReference>
<evidence type="ECO:0000313" key="2">
    <source>
        <dbReference type="EMBL" id="SNR81713.1"/>
    </source>
</evidence>
<accession>A0A238ZG72</accession>
<reference evidence="2 3" key="1">
    <citation type="submission" date="2017-06" db="EMBL/GenBank/DDBJ databases">
        <authorList>
            <person name="Kim H.J."/>
            <person name="Triplett B.A."/>
        </authorList>
    </citation>
    <scope>NUCLEOTIDE SEQUENCE [LARGE SCALE GENOMIC DNA]</scope>
    <source>
        <strain evidence="2 3">CGMCC 4.1858</strain>
    </source>
</reference>
<organism evidence="2 3">
    <name type="scientific">Actinacidiphila glaucinigra</name>
    <dbReference type="NCBI Taxonomy" id="235986"/>
    <lineage>
        <taxon>Bacteria</taxon>
        <taxon>Bacillati</taxon>
        <taxon>Actinomycetota</taxon>
        <taxon>Actinomycetes</taxon>
        <taxon>Kitasatosporales</taxon>
        <taxon>Streptomycetaceae</taxon>
        <taxon>Actinacidiphila</taxon>
    </lineage>
</organism>
<sequence>MTSAQVRSASPASANVLAYPRKLTGRPTPPFPRDSISAPGRAAVRRSRSSSLLAEACRKLVGSRQDATDSSLSARLSASPRFVVRNTGHARVFPMTASCQSHLSCDDRAINCGTTSVTRHASRVRTRLPARSAVRLSLLHQDTRRRSRSAGRAARVRPRPRSCLRRARHGRPPPRAHIGRPGHEVRTAVAGAAGAPMLYAATVGRASKIGAHIGLLRAGKERARFAASVRAPISRPTPAPAQSLSAPAAR</sequence>
<feature type="region of interest" description="Disordered" evidence="1">
    <location>
        <begin position="142"/>
        <end position="181"/>
    </location>
</feature>
<feature type="compositionally biased region" description="Low complexity" evidence="1">
    <location>
        <begin position="240"/>
        <end position="250"/>
    </location>
</feature>
<feature type="region of interest" description="Disordered" evidence="1">
    <location>
        <begin position="229"/>
        <end position="250"/>
    </location>
</feature>
<feature type="compositionally biased region" description="Basic residues" evidence="1">
    <location>
        <begin position="143"/>
        <end position="180"/>
    </location>
</feature>
<name>A0A238ZG72_9ACTN</name>
<evidence type="ECO:0000256" key="1">
    <source>
        <dbReference type="SAM" id="MobiDB-lite"/>
    </source>
</evidence>
<evidence type="ECO:0000313" key="3">
    <source>
        <dbReference type="Proteomes" id="UP000198280"/>
    </source>
</evidence>
<feature type="compositionally biased region" description="Polar residues" evidence="1">
    <location>
        <begin position="1"/>
        <end position="13"/>
    </location>
</feature>